<evidence type="ECO:0000256" key="5">
    <source>
        <dbReference type="ARBA" id="ARBA00022833"/>
    </source>
</evidence>
<keyword evidence="10" id="KW-1185">Reference proteome</keyword>
<name>A0A316H9J5_9SPHI</name>
<proteinExistence type="predicted"/>
<keyword evidence="2" id="KW-0645">Protease</keyword>
<keyword evidence="7" id="KW-0472">Membrane</keyword>
<evidence type="ECO:0000259" key="8">
    <source>
        <dbReference type="Pfam" id="PF01551"/>
    </source>
</evidence>
<evidence type="ECO:0000313" key="9">
    <source>
        <dbReference type="EMBL" id="PWK77849.1"/>
    </source>
</evidence>
<dbReference type="FunFam" id="2.70.70.10:FF:000006">
    <property type="entry name" value="M23 family peptidase"/>
    <property type="match status" value="1"/>
</dbReference>
<keyword evidence="7" id="KW-1133">Transmembrane helix</keyword>
<dbReference type="GO" id="GO:0004222">
    <property type="term" value="F:metalloendopeptidase activity"/>
    <property type="evidence" value="ECO:0007669"/>
    <property type="project" value="TreeGrafter"/>
</dbReference>
<accession>A0A316H9J5</accession>
<feature type="transmembrane region" description="Helical" evidence="7">
    <location>
        <begin position="37"/>
        <end position="56"/>
    </location>
</feature>
<dbReference type="InterPro" id="IPR011055">
    <property type="entry name" value="Dup_hybrid_motif"/>
</dbReference>
<gene>
    <name evidence="9" type="ORF">LX99_02734</name>
</gene>
<evidence type="ECO:0000313" key="10">
    <source>
        <dbReference type="Proteomes" id="UP000245678"/>
    </source>
</evidence>
<comment type="caution">
    <text evidence="9">The sequence shown here is derived from an EMBL/GenBank/DDBJ whole genome shotgun (WGS) entry which is preliminary data.</text>
</comment>
<feature type="domain" description="M23ase beta-sheet core" evidence="8">
    <location>
        <begin position="188"/>
        <end position="282"/>
    </location>
</feature>
<keyword evidence="7" id="KW-0812">Transmembrane</keyword>
<comment type="cofactor">
    <cofactor evidence="1">
        <name>Zn(2+)</name>
        <dbReference type="ChEBI" id="CHEBI:29105"/>
    </cofactor>
</comment>
<keyword evidence="3" id="KW-0479">Metal-binding</keyword>
<evidence type="ECO:0000256" key="3">
    <source>
        <dbReference type="ARBA" id="ARBA00022723"/>
    </source>
</evidence>
<evidence type="ECO:0000256" key="6">
    <source>
        <dbReference type="ARBA" id="ARBA00023049"/>
    </source>
</evidence>
<organism evidence="9 10">
    <name type="scientific">Mucilaginibacter oryzae</name>
    <dbReference type="NCBI Taxonomy" id="468058"/>
    <lineage>
        <taxon>Bacteria</taxon>
        <taxon>Pseudomonadati</taxon>
        <taxon>Bacteroidota</taxon>
        <taxon>Sphingobacteriia</taxon>
        <taxon>Sphingobacteriales</taxon>
        <taxon>Sphingobacteriaceae</taxon>
        <taxon>Mucilaginibacter</taxon>
    </lineage>
</organism>
<dbReference type="Pfam" id="PF01551">
    <property type="entry name" value="Peptidase_M23"/>
    <property type="match status" value="1"/>
</dbReference>
<dbReference type="EMBL" id="QGHA01000004">
    <property type="protein sequence ID" value="PWK77849.1"/>
    <property type="molecule type" value="Genomic_DNA"/>
</dbReference>
<evidence type="ECO:0000256" key="1">
    <source>
        <dbReference type="ARBA" id="ARBA00001947"/>
    </source>
</evidence>
<evidence type="ECO:0000256" key="4">
    <source>
        <dbReference type="ARBA" id="ARBA00022801"/>
    </source>
</evidence>
<dbReference type="Gene3D" id="2.70.70.10">
    <property type="entry name" value="Glucose Permease (Domain IIA)"/>
    <property type="match status" value="1"/>
</dbReference>
<dbReference type="InterPro" id="IPR016047">
    <property type="entry name" value="M23ase_b-sheet_dom"/>
</dbReference>
<dbReference type="RefSeq" id="WP_109608351.1">
    <property type="nucleotide sequence ID" value="NZ_QGHA01000004.1"/>
</dbReference>
<evidence type="ECO:0000256" key="2">
    <source>
        <dbReference type="ARBA" id="ARBA00022670"/>
    </source>
</evidence>
<dbReference type="PANTHER" id="PTHR21666">
    <property type="entry name" value="PEPTIDASE-RELATED"/>
    <property type="match status" value="1"/>
</dbReference>
<evidence type="ECO:0000256" key="7">
    <source>
        <dbReference type="SAM" id="Phobius"/>
    </source>
</evidence>
<dbReference type="GO" id="GO:0006508">
    <property type="term" value="P:proteolysis"/>
    <property type="evidence" value="ECO:0007669"/>
    <property type="project" value="UniProtKB-KW"/>
</dbReference>
<keyword evidence="4 9" id="KW-0378">Hydrolase</keyword>
<sequence length="290" mass="32036">MKPKPSDISTIVIINKNQQQAKSLQIKTKHIERLRHYALGIFGIVALLSGLVFYLHSQNKQQEERNRQLQAQIAKLKIAVPAPVATAANVQQGSAQTYIQSIEAKLKTINDYLKRRGLKGFAIKSTGGSGNNEAAKLPDSEAYSLYDDYLKHLTSTIAFTPMGYPRISSFTSFFGYRSDPFNSEHAEFHPGIDFQGRRGDEVKCTASGKVVFAGWAGGYGNCVRIKHINDLETLYGHLSKIDVKVGQKVTVGDNIGRVGSTGRSTGTHLHYEVRKDGKPVNPVKFLTLNK</sequence>
<keyword evidence="6" id="KW-0482">Metalloprotease</keyword>
<dbReference type="InterPro" id="IPR050570">
    <property type="entry name" value="Cell_wall_metabolism_enzyme"/>
</dbReference>
<reference evidence="9 10" key="1">
    <citation type="submission" date="2018-05" db="EMBL/GenBank/DDBJ databases">
        <title>Genomic Encyclopedia of Archaeal and Bacterial Type Strains, Phase II (KMG-II): from individual species to whole genera.</title>
        <authorList>
            <person name="Goeker M."/>
        </authorList>
    </citation>
    <scope>NUCLEOTIDE SEQUENCE [LARGE SCALE GENOMIC DNA]</scope>
    <source>
        <strain evidence="9 10">DSM 19975</strain>
    </source>
</reference>
<dbReference type="PANTHER" id="PTHR21666:SF288">
    <property type="entry name" value="CELL DIVISION PROTEIN YTFB"/>
    <property type="match status" value="1"/>
</dbReference>
<dbReference type="AlphaFoldDB" id="A0A316H9J5"/>
<dbReference type="Proteomes" id="UP000245678">
    <property type="component" value="Unassembled WGS sequence"/>
</dbReference>
<dbReference type="GO" id="GO:0046872">
    <property type="term" value="F:metal ion binding"/>
    <property type="evidence" value="ECO:0007669"/>
    <property type="project" value="UniProtKB-KW"/>
</dbReference>
<dbReference type="CDD" id="cd12797">
    <property type="entry name" value="M23_peptidase"/>
    <property type="match status" value="1"/>
</dbReference>
<protein>
    <submittedName>
        <fullName evidence="9">Murein DD-endopeptidase MepM/ murein hydrolase activator NlpD</fullName>
    </submittedName>
</protein>
<dbReference type="SUPFAM" id="SSF51261">
    <property type="entry name" value="Duplicated hybrid motif"/>
    <property type="match status" value="1"/>
</dbReference>
<keyword evidence="5" id="KW-0862">Zinc</keyword>